<feature type="transmembrane region" description="Helical" evidence="1">
    <location>
        <begin position="151"/>
        <end position="174"/>
    </location>
</feature>
<evidence type="ECO:0008006" key="4">
    <source>
        <dbReference type="Google" id="ProtNLM"/>
    </source>
</evidence>
<dbReference type="EMBL" id="JAGPYM010000001">
    <property type="protein sequence ID" value="KAH6900425.1"/>
    <property type="molecule type" value="Genomic_DNA"/>
</dbReference>
<dbReference type="Proteomes" id="UP000777438">
    <property type="component" value="Unassembled WGS sequence"/>
</dbReference>
<keyword evidence="1" id="KW-1133">Transmembrane helix</keyword>
<gene>
    <name evidence="2" type="ORF">B0T10DRAFT_554960</name>
</gene>
<reference evidence="2 3" key="1">
    <citation type="journal article" date="2021" name="Nat. Commun.">
        <title>Genetic determinants of endophytism in the Arabidopsis root mycobiome.</title>
        <authorList>
            <person name="Mesny F."/>
            <person name="Miyauchi S."/>
            <person name="Thiergart T."/>
            <person name="Pickel B."/>
            <person name="Atanasova L."/>
            <person name="Karlsson M."/>
            <person name="Huettel B."/>
            <person name="Barry K.W."/>
            <person name="Haridas S."/>
            <person name="Chen C."/>
            <person name="Bauer D."/>
            <person name="Andreopoulos W."/>
            <person name="Pangilinan J."/>
            <person name="LaButti K."/>
            <person name="Riley R."/>
            <person name="Lipzen A."/>
            <person name="Clum A."/>
            <person name="Drula E."/>
            <person name="Henrissat B."/>
            <person name="Kohler A."/>
            <person name="Grigoriev I.V."/>
            <person name="Martin F.M."/>
            <person name="Hacquard S."/>
        </authorList>
    </citation>
    <scope>NUCLEOTIDE SEQUENCE [LARGE SCALE GENOMIC DNA]</scope>
    <source>
        <strain evidence="2 3">MPI-CAGE-CH-0241</strain>
    </source>
</reference>
<keyword evidence="1" id="KW-0472">Membrane</keyword>
<accession>A0A9P9AX45</accession>
<protein>
    <recommendedName>
        <fullName evidence="4">Membrane-associating domain-containing protein</fullName>
    </recommendedName>
</protein>
<organism evidence="2 3">
    <name type="scientific">Thelonectria olida</name>
    <dbReference type="NCBI Taxonomy" id="1576542"/>
    <lineage>
        <taxon>Eukaryota</taxon>
        <taxon>Fungi</taxon>
        <taxon>Dikarya</taxon>
        <taxon>Ascomycota</taxon>
        <taxon>Pezizomycotina</taxon>
        <taxon>Sordariomycetes</taxon>
        <taxon>Hypocreomycetidae</taxon>
        <taxon>Hypocreales</taxon>
        <taxon>Nectriaceae</taxon>
        <taxon>Thelonectria</taxon>
    </lineage>
</organism>
<feature type="transmembrane region" description="Helical" evidence="1">
    <location>
        <begin position="49"/>
        <end position="71"/>
    </location>
</feature>
<dbReference type="OrthoDB" id="5366688at2759"/>
<evidence type="ECO:0000256" key="1">
    <source>
        <dbReference type="SAM" id="Phobius"/>
    </source>
</evidence>
<keyword evidence="1" id="KW-0812">Transmembrane</keyword>
<evidence type="ECO:0000313" key="2">
    <source>
        <dbReference type="EMBL" id="KAH6900425.1"/>
    </source>
</evidence>
<feature type="transmembrane region" description="Helical" evidence="1">
    <location>
        <begin position="78"/>
        <end position="96"/>
    </location>
</feature>
<sequence>MHSPPALGALGVTFTAMRGMQFVSLVTIIGLTANFISEMVMSDYAAPSALIGTLVVACIAVLYIVISYILYWDHMLPLLVAAGADSLLLIACIVVACSVGKPVSYLSCPKFPSDGNTANFIYSLFQNVYKRHSNVYQWVDADKASCYQIKAIWGLSIALCILFAFSTVAELCLWKRTKGASQPKRLEDA</sequence>
<proteinExistence type="predicted"/>
<evidence type="ECO:0000313" key="3">
    <source>
        <dbReference type="Proteomes" id="UP000777438"/>
    </source>
</evidence>
<keyword evidence="3" id="KW-1185">Reference proteome</keyword>
<dbReference type="AlphaFoldDB" id="A0A9P9AX45"/>
<comment type="caution">
    <text evidence="2">The sequence shown here is derived from an EMBL/GenBank/DDBJ whole genome shotgun (WGS) entry which is preliminary data.</text>
</comment>
<name>A0A9P9AX45_9HYPO</name>